<proteinExistence type="predicted"/>
<sequence length="56" mass="6108">MDGRALSLQIVGRNQLLYGAGGASWRQGAWARLKSTKALRNLDDDETKSAEGCANW</sequence>
<dbReference type="Proteomes" id="UP000321331">
    <property type="component" value="Unassembled WGS sequence"/>
</dbReference>
<comment type="caution">
    <text evidence="1">The sequence shown here is derived from an EMBL/GenBank/DDBJ whole genome shotgun (WGS) entry which is preliminary data.</text>
</comment>
<organism evidence="1 2">
    <name type="scientific">Fusarium oxysporum f. sp. cubense</name>
    <dbReference type="NCBI Taxonomy" id="61366"/>
    <lineage>
        <taxon>Eukaryota</taxon>
        <taxon>Fungi</taxon>
        <taxon>Dikarya</taxon>
        <taxon>Ascomycota</taxon>
        <taxon>Pezizomycotina</taxon>
        <taxon>Sordariomycetes</taxon>
        <taxon>Hypocreomycetidae</taxon>
        <taxon>Hypocreales</taxon>
        <taxon>Nectriaceae</taxon>
        <taxon>Fusarium</taxon>
        <taxon>Fusarium oxysporum species complex</taxon>
    </lineage>
</organism>
<gene>
    <name evidence="1" type="ORF">FocTR4_00007022</name>
</gene>
<dbReference type="EMBL" id="VMNF01000003">
    <property type="protein sequence ID" value="TXC11996.1"/>
    <property type="molecule type" value="Genomic_DNA"/>
</dbReference>
<evidence type="ECO:0000313" key="2">
    <source>
        <dbReference type="Proteomes" id="UP000321331"/>
    </source>
</evidence>
<reference evidence="1 2" key="1">
    <citation type="submission" date="2019-07" db="EMBL/GenBank/DDBJ databases">
        <title>The First High-Quality Draft Genome Sequence of the Causal Agent of the Current Panama Disease Epidemic.</title>
        <authorList>
            <person name="Warmington R.J."/>
            <person name="Kay W."/>
            <person name="Jeffries A."/>
            <person name="Bebber D."/>
            <person name="Moore K."/>
            <person name="Studholme D.J."/>
        </authorList>
    </citation>
    <scope>NUCLEOTIDE SEQUENCE [LARGE SCALE GENOMIC DNA]</scope>
    <source>
        <strain evidence="1 2">TR4</strain>
    </source>
</reference>
<dbReference type="AlphaFoldDB" id="A0A5C6TMD1"/>
<protein>
    <submittedName>
        <fullName evidence="1">Uncharacterized protein</fullName>
    </submittedName>
</protein>
<evidence type="ECO:0000313" key="1">
    <source>
        <dbReference type="EMBL" id="TXC11996.1"/>
    </source>
</evidence>
<name>A0A5C6TMD1_FUSOC</name>
<accession>A0A5C6TMD1</accession>